<dbReference type="AlphaFoldDB" id="A0A8B6FLU2"/>
<sequence length="236" mass="26680">MEELTGDAVTVAFSTYNGQQLHTNLQTHSGFTTRSIFISWPKEGPCVPIDKSSINKAVQRIRSEGPSEKMTNAIRIRKATAVRCAAPETREVLAKHMSHYTDKADRCSDEVEHKPTDVTNELLSYPKPKESGTHNRRAFSKQDAATLIKLWNETVNSTFQDIFAFTTGLKSPPPLGLNPEPSIAFLHVQNLNHRLEKKDRFSTVANTCIKQIKKPCKPNIKRCRQFNADLDDIYRL</sequence>
<name>A0A8B6FLU2_MYTGA</name>
<gene>
    <name evidence="1" type="ORF">MGAL_10B020592</name>
</gene>
<reference evidence="1" key="1">
    <citation type="submission" date="2018-11" db="EMBL/GenBank/DDBJ databases">
        <authorList>
            <person name="Alioto T."/>
            <person name="Alioto T."/>
        </authorList>
    </citation>
    <scope>NUCLEOTIDE SEQUENCE</scope>
</reference>
<proteinExistence type="predicted"/>
<keyword evidence="2" id="KW-1185">Reference proteome</keyword>
<comment type="caution">
    <text evidence="1">The sequence shown here is derived from an EMBL/GenBank/DDBJ whole genome shotgun (WGS) entry which is preliminary data.</text>
</comment>
<dbReference type="OrthoDB" id="6131538at2759"/>
<evidence type="ECO:0000313" key="1">
    <source>
        <dbReference type="EMBL" id="VDI49930.1"/>
    </source>
</evidence>
<dbReference type="EMBL" id="UYJE01006885">
    <property type="protein sequence ID" value="VDI49930.1"/>
    <property type="molecule type" value="Genomic_DNA"/>
</dbReference>
<organism evidence="1 2">
    <name type="scientific">Mytilus galloprovincialis</name>
    <name type="common">Mediterranean mussel</name>
    <dbReference type="NCBI Taxonomy" id="29158"/>
    <lineage>
        <taxon>Eukaryota</taxon>
        <taxon>Metazoa</taxon>
        <taxon>Spiralia</taxon>
        <taxon>Lophotrochozoa</taxon>
        <taxon>Mollusca</taxon>
        <taxon>Bivalvia</taxon>
        <taxon>Autobranchia</taxon>
        <taxon>Pteriomorphia</taxon>
        <taxon>Mytilida</taxon>
        <taxon>Mytiloidea</taxon>
        <taxon>Mytilidae</taxon>
        <taxon>Mytilinae</taxon>
        <taxon>Mytilus</taxon>
    </lineage>
</organism>
<protein>
    <submittedName>
        <fullName evidence="1">Uncharacterized protein</fullName>
    </submittedName>
</protein>
<evidence type="ECO:0000313" key="2">
    <source>
        <dbReference type="Proteomes" id="UP000596742"/>
    </source>
</evidence>
<accession>A0A8B6FLU2</accession>
<dbReference type="Proteomes" id="UP000596742">
    <property type="component" value="Unassembled WGS sequence"/>
</dbReference>